<keyword evidence="3" id="KW-1185">Reference proteome</keyword>
<reference evidence="2" key="1">
    <citation type="submission" date="2020-02" db="EMBL/GenBank/DDBJ databases">
        <authorList>
            <person name="Scholz U."/>
            <person name="Mascher M."/>
            <person name="Fiebig A."/>
        </authorList>
    </citation>
    <scope>NUCLEOTIDE SEQUENCE</scope>
</reference>
<accession>A0A7I8L384</accession>
<name>A0A7I8L384_SPIIN</name>
<feature type="compositionally biased region" description="Polar residues" evidence="1">
    <location>
        <begin position="61"/>
        <end position="74"/>
    </location>
</feature>
<evidence type="ECO:0000313" key="3">
    <source>
        <dbReference type="Proteomes" id="UP000663760"/>
    </source>
</evidence>
<dbReference type="Proteomes" id="UP000663760">
    <property type="component" value="Chromosome 10"/>
</dbReference>
<organism evidence="2 3">
    <name type="scientific">Spirodela intermedia</name>
    <name type="common">Intermediate duckweed</name>
    <dbReference type="NCBI Taxonomy" id="51605"/>
    <lineage>
        <taxon>Eukaryota</taxon>
        <taxon>Viridiplantae</taxon>
        <taxon>Streptophyta</taxon>
        <taxon>Embryophyta</taxon>
        <taxon>Tracheophyta</taxon>
        <taxon>Spermatophyta</taxon>
        <taxon>Magnoliopsida</taxon>
        <taxon>Liliopsida</taxon>
        <taxon>Araceae</taxon>
        <taxon>Lemnoideae</taxon>
        <taxon>Spirodela</taxon>
    </lineage>
</organism>
<feature type="region of interest" description="Disordered" evidence="1">
    <location>
        <begin position="28"/>
        <end position="102"/>
    </location>
</feature>
<evidence type="ECO:0000313" key="2">
    <source>
        <dbReference type="EMBL" id="CAA7403684.1"/>
    </source>
</evidence>
<feature type="compositionally biased region" description="Basic and acidic residues" evidence="1">
    <location>
        <begin position="31"/>
        <end position="50"/>
    </location>
</feature>
<dbReference type="AlphaFoldDB" id="A0A7I8L384"/>
<evidence type="ECO:0000256" key="1">
    <source>
        <dbReference type="SAM" id="MobiDB-lite"/>
    </source>
</evidence>
<dbReference type="EMBL" id="LR746273">
    <property type="protein sequence ID" value="CAA7403684.1"/>
    <property type="molecule type" value="Genomic_DNA"/>
</dbReference>
<sequence length="182" mass="20318">MDWDWQKRAIAASLPAIDWRDFSSLRRPLSRRKENSAAASRKPERSDRVTSRYILRRLRAATSSPTDAESSSRCSGGWPNPATAADAAPPPPPSPSPPSLHGSFRYICPPPIPFLLHDQACPSSSNVPRILPSFLMSFYVTTQRSPPIRRAPVAHDRPDLRSLVRYIPLIPSKYGQQILPIK</sequence>
<proteinExistence type="predicted"/>
<gene>
    <name evidence="2" type="ORF">SI8410_10014362</name>
</gene>
<protein>
    <submittedName>
        <fullName evidence="2">Uncharacterized protein</fullName>
    </submittedName>
</protein>
<feature type="compositionally biased region" description="Pro residues" evidence="1">
    <location>
        <begin position="88"/>
        <end position="98"/>
    </location>
</feature>